<dbReference type="Proteomes" id="UP000439752">
    <property type="component" value="Unassembled WGS sequence"/>
</dbReference>
<evidence type="ECO:0000313" key="2">
    <source>
        <dbReference type="EMBL" id="VWX35049.1"/>
    </source>
</evidence>
<evidence type="ECO:0000313" key="3">
    <source>
        <dbReference type="Proteomes" id="UP000439752"/>
    </source>
</evidence>
<dbReference type="RefSeq" id="WP_159173047.1">
    <property type="nucleotide sequence ID" value="NZ_LR732311.1"/>
</dbReference>
<dbReference type="AlphaFoldDB" id="A0A653I7R6"/>
<keyword evidence="1" id="KW-0812">Transmembrane</keyword>
<keyword evidence="3" id="KW-1185">Reference proteome</keyword>
<dbReference type="Gene3D" id="3.20.20.80">
    <property type="entry name" value="Glycosidases"/>
    <property type="match status" value="2"/>
</dbReference>
<accession>A0A653I7R6</accession>
<proteinExistence type="predicted"/>
<name>A0A653I7R6_9BACL</name>
<gene>
    <name evidence="2" type="ORF">EXIGUO9Y_200022</name>
</gene>
<keyword evidence="1" id="KW-1133">Transmembrane helix</keyword>
<sequence length="1015" mass="116582">MKRYKWIAFIVVLLILMPFGLWLLQKEKTLNVVLFDYTVGKDEREHAGTTWLLNYLKIRNQSGDEYQYTDYINRYDGTQGAQMLKQAKNADVLLFTDTYGKSYTVDEKEEHRGGLTAEDVDLATDAISKGKTVVAEFNTAASPTASDRSSAFHQLFGTAWTGWIGRFFPDLSELQGLDQTVEEQLKVQAKEKAYKLSGPGYVFINDSTGESFFVNDDTPLLYKWDKNQHRAKDEVRYNYWFEILELDGGEQQAYFSWKPSKQTQAMLRARQLPLEFPAYVTQGSAHYFAGDYTDVAEIPRYYRYRGLDWFRKQFILDGAKSESAFFWKVYAPTLKRILEDTKPMEQAAIKVKPLPTATVNNQTLRTRARSGQDTLEMYQDGEWKPYFVKGVNVGLGRPGAFPGEHAISRNEYDRWLKQMGELGINTIRIYTLHPPAFYDALKAYNATAKQPIYLMQGMWVEEKPFEELKNAYNPEFLKMTDTEAKRMVDVIHGNAVVKEVVGHASGTYTSDVSQYVSAFVFGIEWLPETVVETNKKNNGTRFEGKYITTTKNASPFESWLAGRMDTATAHELDQYETTRPIGATNWPTTDPLAHPEEVEEEQDLVSIDFNHLKATKNFAGGLFASYHIYPYYPSFIKDEFGKKTDAGSESYSRYLKKMKAYHEMPLLVSEFGIPSSRGKTHLGPNGFDQGHVSEEKQGELVANLYEDIVKAKTAGGLVFIWQDEWFKRTWNTMDYDDADTRPRWSNVQTSEQHFGMLGFLRSDIVIDGKMDDWEGYAPVAQNNDQAIYMTSDEAYLYLRIDRKQVEQTTIALSTKPNDGNQQVGDLMLEEGAEYRLLIDEKARIDVDERYDIFRYHYGLKMPFEMVSPPNEEKNSGKFNPIYQMLDYARRDPVTKKIVKPAVKWDTGVLHEGPADSILTDISDLSQPSIEVRIPWMVLNMRDPSKHEIIGDFWKEGLEAKMVTEGIEVTGQVGTTRIPEVDRGFYSWSKWTNPQQKEQLKPVYETMREAFNKGVN</sequence>
<dbReference type="InterPro" id="IPR017853">
    <property type="entry name" value="GH"/>
</dbReference>
<dbReference type="SUPFAM" id="SSF51445">
    <property type="entry name" value="(Trans)glycosidases"/>
    <property type="match status" value="1"/>
</dbReference>
<organism evidence="2 3">
    <name type="scientific">Exiguobacterium oxidotolerans</name>
    <dbReference type="NCBI Taxonomy" id="223958"/>
    <lineage>
        <taxon>Bacteria</taxon>
        <taxon>Bacillati</taxon>
        <taxon>Bacillota</taxon>
        <taxon>Bacilli</taxon>
        <taxon>Bacillales</taxon>
        <taxon>Bacillales Family XII. Incertae Sedis</taxon>
        <taxon>Exiguobacterium</taxon>
    </lineage>
</organism>
<keyword evidence="1" id="KW-0472">Membrane</keyword>
<protein>
    <submittedName>
        <fullName evidence="2">Uncharacterized protein</fullName>
    </submittedName>
</protein>
<feature type="transmembrane region" description="Helical" evidence="1">
    <location>
        <begin position="7"/>
        <end position="24"/>
    </location>
</feature>
<evidence type="ECO:0000256" key="1">
    <source>
        <dbReference type="SAM" id="Phobius"/>
    </source>
</evidence>
<reference evidence="2 3" key="1">
    <citation type="submission" date="2019-10" db="EMBL/GenBank/DDBJ databases">
        <authorList>
            <person name="Karimi E."/>
        </authorList>
    </citation>
    <scope>NUCLEOTIDE SEQUENCE [LARGE SCALE GENOMIC DNA]</scope>
    <source>
        <strain evidence="2">Exiguobacterium sp. 9Y</strain>
    </source>
</reference>
<dbReference type="EMBL" id="CABWKQ010000013">
    <property type="protein sequence ID" value="VWX35049.1"/>
    <property type="molecule type" value="Genomic_DNA"/>
</dbReference>